<proteinExistence type="predicted"/>
<dbReference type="GO" id="GO:0003700">
    <property type="term" value="F:DNA-binding transcription factor activity"/>
    <property type="evidence" value="ECO:0007669"/>
    <property type="project" value="InterPro"/>
</dbReference>
<dbReference type="GO" id="GO:0003677">
    <property type="term" value="F:DNA binding"/>
    <property type="evidence" value="ECO:0007669"/>
    <property type="project" value="UniProtKB-KW"/>
</dbReference>
<dbReference type="SMART" id="SM00895">
    <property type="entry name" value="FCD"/>
    <property type="match status" value="1"/>
</dbReference>
<dbReference type="InterPro" id="IPR000524">
    <property type="entry name" value="Tscrpt_reg_HTH_GntR"/>
</dbReference>
<dbReference type="Pfam" id="PF07729">
    <property type="entry name" value="FCD"/>
    <property type="match status" value="1"/>
</dbReference>
<gene>
    <name evidence="5" type="ORF">CO661_14885</name>
</gene>
<keyword evidence="1" id="KW-0805">Transcription regulation</keyword>
<dbReference type="InterPro" id="IPR036390">
    <property type="entry name" value="WH_DNA-bd_sf"/>
</dbReference>
<organism evidence="5 6">
    <name type="scientific">Rhizobium fredii</name>
    <name type="common">Sinorhizobium fredii</name>
    <dbReference type="NCBI Taxonomy" id="380"/>
    <lineage>
        <taxon>Bacteria</taxon>
        <taxon>Pseudomonadati</taxon>
        <taxon>Pseudomonadota</taxon>
        <taxon>Alphaproteobacteria</taxon>
        <taxon>Hyphomicrobiales</taxon>
        <taxon>Rhizobiaceae</taxon>
        <taxon>Sinorhizobium/Ensifer group</taxon>
        <taxon>Sinorhizobium</taxon>
    </lineage>
</organism>
<dbReference type="EMBL" id="NWTC01000010">
    <property type="protein sequence ID" value="PDT46971.1"/>
    <property type="molecule type" value="Genomic_DNA"/>
</dbReference>
<evidence type="ECO:0000256" key="1">
    <source>
        <dbReference type="ARBA" id="ARBA00023015"/>
    </source>
</evidence>
<protein>
    <submittedName>
        <fullName evidence="5">GntR family transcriptional regulator</fullName>
    </submittedName>
</protein>
<comment type="caution">
    <text evidence="5">The sequence shown here is derived from an EMBL/GenBank/DDBJ whole genome shotgun (WGS) entry which is preliminary data.</text>
</comment>
<dbReference type="Gene3D" id="1.10.10.10">
    <property type="entry name" value="Winged helix-like DNA-binding domain superfamily/Winged helix DNA-binding domain"/>
    <property type="match status" value="1"/>
</dbReference>
<dbReference type="InterPro" id="IPR008920">
    <property type="entry name" value="TF_FadR/GntR_C"/>
</dbReference>
<keyword evidence="3" id="KW-0804">Transcription</keyword>
<name>A0A2A6LWP8_RHIFR</name>
<dbReference type="Proteomes" id="UP000220353">
    <property type="component" value="Unassembled WGS sequence"/>
</dbReference>
<dbReference type="PROSITE" id="PS50949">
    <property type="entry name" value="HTH_GNTR"/>
    <property type="match status" value="1"/>
</dbReference>
<feature type="domain" description="HTH gntR-type" evidence="4">
    <location>
        <begin position="53"/>
        <end position="120"/>
    </location>
</feature>
<evidence type="ECO:0000313" key="6">
    <source>
        <dbReference type="Proteomes" id="UP000220353"/>
    </source>
</evidence>
<evidence type="ECO:0000256" key="3">
    <source>
        <dbReference type="ARBA" id="ARBA00023163"/>
    </source>
</evidence>
<reference evidence="5 6" key="1">
    <citation type="submission" date="2017-09" db="EMBL/GenBank/DDBJ databases">
        <title>Comparative genomics of rhizobia isolated from Phaseolus vulgaris in China.</title>
        <authorList>
            <person name="Tong W."/>
        </authorList>
    </citation>
    <scope>NUCLEOTIDE SEQUENCE [LARGE SCALE GENOMIC DNA]</scope>
    <source>
        <strain evidence="5 6">PCH1</strain>
    </source>
</reference>
<dbReference type="PANTHER" id="PTHR43537:SF5">
    <property type="entry name" value="UXU OPERON TRANSCRIPTIONAL REGULATOR"/>
    <property type="match status" value="1"/>
</dbReference>
<dbReference type="SUPFAM" id="SSF46785">
    <property type="entry name" value="Winged helix' DNA-binding domain"/>
    <property type="match status" value="1"/>
</dbReference>
<evidence type="ECO:0000256" key="2">
    <source>
        <dbReference type="ARBA" id="ARBA00023125"/>
    </source>
</evidence>
<dbReference type="InterPro" id="IPR036388">
    <property type="entry name" value="WH-like_DNA-bd_sf"/>
</dbReference>
<dbReference type="SMART" id="SM00345">
    <property type="entry name" value="HTH_GNTR"/>
    <property type="match status" value="1"/>
</dbReference>
<dbReference type="AlphaFoldDB" id="A0A2A6LWP8"/>
<accession>A0A2A6LWP8</accession>
<dbReference type="Gene3D" id="1.20.120.530">
    <property type="entry name" value="GntR ligand-binding domain-like"/>
    <property type="match status" value="1"/>
</dbReference>
<sequence>MQPGGTISCPLPYAAACGVGMQTKSTSKAKAMPPLHAKNQAEDLEMNVEPLPASAVEILTHALRRRILSGDFRPGEFLRDVKMCEEHSTSRHTFRTAAQVLVTQGLLRQIPNRGFVVPEFGPDDIVDITRVRGAIEGEAIRLIVLTGVIPSQALEAVEVMHTSTLSSDRSLLVAADRDFHRAIIAASGSARLKRTYSGLEGEIELLLAQRQDFYATAEEMAEEHERLINSLRSRHYDTAREAFKEHWEDLQIKLLDQR</sequence>
<evidence type="ECO:0000259" key="4">
    <source>
        <dbReference type="PROSITE" id="PS50949"/>
    </source>
</evidence>
<dbReference type="SUPFAM" id="SSF48008">
    <property type="entry name" value="GntR ligand-binding domain-like"/>
    <property type="match status" value="1"/>
</dbReference>
<dbReference type="PANTHER" id="PTHR43537">
    <property type="entry name" value="TRANSCRIPTIONAL REGULATOR, GNTR FAMILY"/>
    <property type="match status" value="1"/>
</dbReference>
<keyword evidence="2" id="KW-0238">DNA-binding</keyword>
<dbReference type="InterPro" id="IPR011711">
    <property type="entry name" value="GntR_C"/>
</dbReference>
<evidence type="ECO:0000313" key="5">
    <source>
        <dbReference type="EMBL" id="PDT46971.1"/>
    </source>
</evidence>
<dbReference type="Pfam" id="PF00392">
    <property type="entry name" value="GntR"/>
    <property type="match status" value="1"/>
</dbReference>